<keyword evidence="4" id="KW-0862">Zinc</keyword>
<evidence type="ECO:0000256" key="3">
    <source>
        <dbReference type="ARBA" id="ARBA00022771"/>
    </source>
</evidence>
<evidence type="ECO:0000256" key="5">
    <source>
        <dbReference type="PROSITE-ProRule" id="PRU00042"/>
    </source>
</evidence>
<dbReference type="PROSITE" id="PS00028">
    <property type="entry name" value="ZINC_FINGER_C2H2_1"/>
    <property type="match status" value="4"/>
</dbReference>
<dbReference type="InterPro" id="IPR013087">
    <property type="entry name" value="Znf_C2H2_type"/>
</dbReference>
<gene>
    <name evidence="7" type="ORF">AFUS01_LOCUS28377</name>
</gene>
<dbReference type="GO" id="GO:0008270">
    <property type="term" value="F:zinc ion binding"/>
    <property type="evidence" value="ECO:0007669"/>
    <property type="project" value="UniProtKB-KW"/>
</dbReference>
<feature type="domain" description="C2H2-type" evidence="6">
    <location>
        <begin position="180"/>
        <end position="202"/>
    </location>
</feature>
<dbReference type="Pfam" id="PF00096">
    <property type="entry name" value="zf-C2H2"/>
    <property type="match status" value="2"/>
</dbReference>
<evidence type="ECO:0000259" key="6">
    <source>
        <dbReference type="PROSITE" id="PS50157"/>
    </source>
</evidence>
<comment type="caution">
    <text evidence="7">The sequence shown here is derived from an EMBL/GenBank/DDBJ whole genome shotgun (WGS) entry which is preliminary data.</text>
</comment>
<feature type="domain" description="C2H2-type" evidence="6">
    <location>
        <begin position="54"/>
        <end position="82"/>
    </location>
</feature>
<dbReference type="OrthoDB" id="4748970at2759"/>
<dbReference type="PROSITE" id="PS50157">
    <property type="entry name" value="ZINC_FINGER_C2H2_2"/>
    <property type="match status" value="4"/>
</dbReference>
<keyword evidence="1" id="KW-0479">Metal-binding</keyword>
<evidence type="ECO:0000256" key="2">
    <source>
        <dbReference type="ARBA" id="ARBA00022737"/>
    </source>
</evidence>
<dbReference type="SMART" id="SM00355">
    <property type="entry name" value="ZnF_C2H2"/>
    <property type="match status" value="5"/>
</dbReference>
<protein>
    <recommendedName>
        <fullName evidence="6">C2H2-type domain-containing protein</fullName>
    </recommendedName>
</protein>
<accession>A0A8J2KQL6</accession>
<dbReference type="Proteomes" id="UP000708208">
    <property type="component" value="Unassembled WGS sequence"/>
</dbReference>
<evidence type="ECO:0000313" key="7">
    <source>
        <dbReference type="EMBL" id="CAG7817836.1"/>
    </source>
</evidence>
<dbReference type="PANTHER" id="PTHR24379:SF121">
    <property type="entry name" value="C2H2-TYPE DOMAIN-CONTAINING PROTEIN"/>
    <property type="match status" value="1"/>
</dbReference>
<dbReference type="PANTHER" id="PTHR24379">
    <property type="entry name" value="KRAB AND ZINC FINGER DOMAIN-CONTAINING"/>
    <property type="match status" value="1"/>
</dbReference>
<reference evidence="7" key="1">
    <citation type="submission" date="2021-06" db="EMBL/GenBank/DDBJ databases">
        <authorList>
            <person name="Hodson N. C."/>
            <person name="Mongue J. A."/>
            <person name="Jaron S. K."/>
        </authorList>
    </citation>
    <scope>NUCLEOTIDE SEQUENCE</scope>
</reference>
<keyword evidence="3 5" id="KW-0863">Zinc-finger</keyword>
<evidence type="ECO:0000313" key="8">
    <source>
        <dbReference type="Proteomes" id="UP000708208"/>
    </source>
</evidence>
<dbReference type="Pfam" id="PF12874">
    <property type="entry name" value="zf-met"/>
    <property type="match status" value="1"/>
</dbReference>
<evidence type="ECO:0000256" key="4">
    <source>
        <dbReference type="ARBA" id="ARBA00022833"/>
    </source>
</evidence>
<dbReference type="Pfam" id="PF13912">
    <property type="entry name" value="zf-C2H2_6"/>
    <property type="match status" value="1"/>
</dbReference>
<name>A0A8J2KQL6_9HEXA</name>
<sequence length="212" mass="24723">MFSTKYGITVHVDKCHVESSTSSRTERARMPTKVIHKENKFRDCKEVCIIERPHCCDICGESFKERYEVLKHKASTHLRSSSKQNNILCKVCGKKFVNLGLLIAHKTMYASGTCCRLQNEFICKICKMNFVSKALLCKHQLSHKDSRPFCCEFCRKTFKSKYAMRMHRAWTHLRNSHKKFACEICGEKFDRLLLLTLHDKVHEEAVVDEKIS</sequence>
<organism evidence="7 8">
    <name type="scientific">Allacma fusca</name>
    <dbReference type="NCBI Taxonomy" id="39272"/>
    <lineage>
        <taxon>Eukaryota</taxon>
        <taxon>Metazoa</taxon>
        <taxon>Ecdysozoa</taxon>
        <taxon>Arthropoda</taxon>
        <taxon>Hexapoda</taxon>
        <taxon>Collembola</taxon>
        <taxon>Symphypleona</taxon>
        <taxon>Sminthuridae</taxon>
        <taxon>Allacma</taxon>
    </lineage>
</organism>
<keyword evidence="8" id="KW-1185">Reference proteome</keyword>
<keyword evidence="2" id="KW-0677">Repeat</keyword>
<feature type="domain" description="C2H2-type" evidence="6">
    <location>
        <begin position="121"/>
        <end position="148"/>
    </location>
</feature>
<proteinExistence type="predicted"/>
<feature type="domain" description="C2H2-type" evidence="6">
    <location>
        <begin position="149"/>
        <end position="177"/>
    </location>
</feature>
<dbReference type="AlphaFoldDB" id="A0A8J2KQL6"/>
<dbReference type="EMBL" id="CAJVCH010404932">
    <property type="protein sequence ID" value="CAG7817836.1"/>
    <property type="molecule type" value="Genomic_DNA"/>
</dbReference>
<evidence type="ECO:0000256" key="1">
    <source>
        <dbReference type="ARBA" id="ARBA00022723"/>
    </source>
</evidence>